<reference evidence="1 2" key="1">
    <citation type="submission" date="2023-11" db="EMBL/GenBank/DDBJ databases">
        <title>Lentzea sokolovensis, sp. nov., Lentzea kristufkii, sp. nov., and Lentzea miocenensis, sp. nov., rare actinobacteria from Sokolov Coal Basin, Miocene lacustrine sediment, Czech Republic.</title>
        <authorList>
            <person name="Lara A."/>
            <person name="Kotroba L."/>
            <person name="Nouioui I."/>
            <person name="Neumann-Schaal M."/>
            <person name="Mast Y."/>
            <person name="Chronakova A."/>
        </authorList>
    </citation>
    <scope>NUCLEOTIDE SEQUENCE [LARGE SCALE GENOMIC DNA]</scope>
    <source>
        <strain evidence="1 2">BCCO 10_0856</strain>
    </source>
</reference>
<protein>
    <submittedName>
        <fullName evidence="1">Uncharacterized protein</fullName>
    </submittedName>
</protein>
<name>A0ABU4TFC9_9PSEU</name>
<keyword evidence="2" id="KW-1185">Reference proteome</keyword>
<dbReference type="RefSeq" id="WP_319971877.1">
    <property type="nucleotide sequence ID" value="NZ_JAXAVW010000050.1"/>
</dbReference>
<organism evidence="1 2">
    <name type="scientific">Lentzea miocenica</name>
    <dbReference type="NCBI Taxonomy" id="3095431"/>
    <lineage>
        <taxon>Bacteria</taxon>
        <taxon>Bacillati</taxon>
        <taxon>Actinomycetota</taxon>
        <taxon>Actinomycetes</taxon>
        <taxon>Pseudonocardiales</taxon>
        <taxon>Pseudonocardiaceae</taxon>
        <taxon>Lentzea</taxon>
    </lineage>
</organism>
<sequence>MRSVADFFAYAIWLFGFNYKRVREDDDPDLEEIVLSGFAVTPR</sequence>
<evidence type="ECO:0000313" key="1">
    <source>
        <dbReference type="EMBL" id="MDX8036883.1"/>
    </source>
</evidence>
<comment type="caution">
    <text evidence="1">The sequence shown here is derived from an EMBL/GenBank/DDBJ whole genome shotgun (WGS) entry which is preliminary data.</text>
</comment>
<reference evidence="1 2" key="2">
    <citation type="submission" date="2023-11" db="EMBL/GenBank/DDBJ databases">
        <authorList>
            <person name="Lara A.C."/>
            <person name="Chronakova A."/>
        </authorList>
    </citation>
    <scope>NUCLEOTIDE SEQUENCE [LARGE SCALE GENOMIC DNA]</scope>
    <source>
        <strain evidence="1 2">BCCO 10_0856</strain>
    </source>
</reference>
<evidence type="ECO:0000313" key="2">
    <source>
        <dbReference type="Proteomes" id="UP001285521"/>
    </source>
</evidence>
<proteinExistence type="predicted"/>
<gene>
    <name evidence="1" type="ORF">SK803_42375</name>
</gene>
<dbReference type="EMBL" id="JAXAVW010000050">
    <property type="protein sequence ID" value="MDX8036883.1"/>
    <property type="molecule type" value="Genomic_DNA"/>
</dbReference>
<dbReference type="Proteomes" id="UP001285521">
    <property type="component" value="Unassembled WGS sequence"/>
</dbReference>
<accession>A0ABU4TFC9</accession>